<dbReference type="Pfam" id="PF13613">
    <property type="entry name" value="HTH_Tnp_4"/>
    <property type="match status" value="1"/>
</dbReference>
<dbReference type="InterPro" id="IPR027805">
    <property type="entry name" value="Transposase_HTH_dom"/>
</dbReference>
<accession>G5J4G1</accession>
<sequence>MTLFYLRQMPIFEVLGMMFNVSRTSSNDIFHYWLPILRDLLPSSLLEEWKKAVEDDEFVKDLWLSRTYGYKKNLYLVGWVRHRVDFDENTITFGLRRNSPFWVCSLLYFLHHTFGRASYWSHLVLYPPL</sequence>
<evidence type="ECO:0000259" key="1">
    <source>
        <dbReference type="Pfam" id="PF13613"/>
    </source>
</evidence>
<reference evidence="2 3" key="1">
    <citation type="journal article" date="2011" name="Front. Microbiol.">
        <title>Two Strains of Crocosphaera watsonii with Highly Conserved Genomes are Distinguished by Strain-Specific Features.</title>
        <authorList>
            <person name="Bench S.R."/>
            <person name="Ilikchyan I.N."/>
            <person name="Tripp H.J."/>
            <person name="Zehr J.P."/>
        </authorList>
    </citation>
    <scope>NUCLEOTIDE SEQUENCE [LARGE SCALE GENOMIC DNA]</scope>
    <source>
        <strain evidence="2 3">WH 0003</strain>
    </source>
</reference>
<organism evidence="2 3">
    <name type="scientific">Crocosphaera watsonii WH 0003</name>
    <dbReference type="NCBI Taxonomy" id="423471"/>
    <lineage>
        <taxon>Bacteria</taxon>
        <taxon>Bacillati</taxon>
        <taxon>Cyanobacteriota</taxon>
        <taxon>Cyanophyceae</taxon>
        <taxon>Oscillatoriophycideae</taxon>
        <taxon>Chroococcales</taxon>
        <taxon>Aphanothecaceae</taxon>
        <taxon>Crocosphaera</taxon>
    </lineage>
</organism>
<evidence type="ECO:0000313" key="3">
    <source>
        <dbReference type="Proteomes" id="UP000003477"/>
    </source>
</evidence>
<proteinExistence type="predicted"/>
<feature type="domain" description="Transposase Helix-turn-helix" evidence="1">
    <location>
        <begin position="1"/>
        <end position="42"/>
    </location>
</feature>
<name>G5J4G1_CROWT</name>
<protein>
    <recommendedName>
        <fullName evidence="1">Transposase Helix-turn-helix domain-containing protein</fullName>
    </recommendedName>
</protein>
<dbReference type="Proteomes" id="UP000003477">
    <property type="component" value="Unassembled WGS sequence"/>
</dbReference>
<comment type="caution">
    <text evidence="2">The sequence shown here is derived from an EMBL/GenBank/DDBJ whole genome shotgun (WGS) entry which is preliminary data.</text>
</comment>
<dbReference type="AlphaFoldDB" id="G5J4G1"/>
<dbReference type="EMBL" id="AESD01000356">
    <property type="protein sequence ID" value="EHJ12933.1"/>
    <property type="molecule type" value="Genomic_DNA"/>
</dbReference>
<evidence type="ECO:0000313" key="2">
    <source>
        <dbReference type="EMBL" id="EHJ12933.1"/>
    </source>
</evidence>
<gene>
    <name evidence="2" type="ORF">CWATWH0003_2383</name>
</gene>